<feature type="compositionally biased region" description="Basic residues" evidence="8">
    <location>
        <begin position="529"/>
        <end position="538"/>
    </location>
</feature>
<feature type="compositionally biased region" description="Polar residues" evidence="8">
    <location>
        <begin position="637"/>
        <end position="651"/>
    </location>
</feature>
<evidence type="ECO:0000256" key="2">
    <source>
        <dbReference type="ARBA" id="ARBA00022723"/>
    </source>
</evidence>
<feature type="region of interest" description="Disordered" evidence="8">
    <location>
        <begin position="224"/>
        <end position="273"/>
    </location>
</feature>
<evidence type="ECO:0000256" key="6">
    <source>
        <dbReference type="ARBA" id="ARBA00023242"/>
    </source>
</evidence>
<comment type="subcellular location">
    <subcellularLocation>
        <location evidence="1">Nucleus</location>
    </subcellularLocation>
</comment>
<feature type="domain" description="C2H2-type" evidence="9">
    <location>
        <begin position="512"/>
        <end position="542"/>
    </location>
</feature>
<feature type="region of interest" description="Disordered" evidence="8">
    <location>
        <begin position="573"/>
        <end position="607"/>
    </location>
</feature>
<comment type="caution">
    <text evidence="10">The sequence shown here is derived from an EMBL/GenBank/DDBJ whole genome shotgun (WGS) entry which is preliminary data.</text>
</comment>
<evidence type="ECO:0000256" key="4">
    <source>
        <dbReference type="ARBA" id="ARBA00022771"/>
    </source>
</evidence>
<dbReference type="InterPro" id="IPR013087">
    <property type="entry name" value="Znf_C2H2_type"/>
</dbReference>
<keyword evidence="5" id="KW-0862">Zinc</keyword>
<keyword evidence="4 7" id="KW-0863">Zinc-finger</keyword>
<dbReference type="PANTHER" id="PTHR45718:SF4">
    <property type="entry name" value="TRANSCRIPTIONAL ACTIVATOR CUBITUS INTERRUPTUS"/>
    <property type="match status" value="1"/>
</dbReference>
<feature type="domain" description="C2H2-type" evidence="9">
    <location>
        <begin position="481"/>
        <end position="511"/>
    </location>
</feature>
<evidence type="ECO:0000313" key="11">
    <source>
        <dbReference type="Proteomes" id="UP001054945"/>
    </source>
</evidence>
<feature type="compositionally biased region" description="Polar residues" evidence="8">
    <location>
        <begin position="724"/>
        <end position="744"/>
    </location>
</feature>
<dbReference type="PROSITE" id="PS50157">
    <property type="entry name" value="ZINC_FINGER_C2H2_2"/>
    <property type="match status" value="2"/>
</dbReference>
<dbReference type="AlphaFoldDB" id="A0AAV4QI75"/>
<feature type="compositionally biased region" description="Low complexity" evidence="8">
    <location>
        <begin position="585"/>
        <end position="600"/>
    </location>
</feature>
<dbReference type="PANTHER" id="PTHR45718">
    <property type="entry name" value="TRANSCRIPTIONAL ACTIVATOR CUBITUS INTERRUPTUS"/>
    <property type="match status" value="1"/>
</dbReference>
<evidence type="ECO:0000256" key="3">
    <source>
        <dbReference type="ARBA" id="ARBA00022737"/>
    </source>
</evidence>
<dbReference type="PROSITE" id="PS00028">
    <property type="entry name" value="ZINC_FINGER_C2H2_1"/>
    <property type="match status" value="1"/>
</dbReference>
<dbReference type="SUPFAM" id="SSF57667">
    <property type="entry name" value="beta-beta-alpha zinc fingers"/>
    <property type="match status" value="1"/>
</dbReference>
<organism evidence="10 11">
    <name type="scientific">Caerostris extrusa</name>
    <name type="common">Bark spider</name>
    <name type="synonym">Caerostris bankana</name>
    <dbReference type="NCBI Taxonomy" id="172846"/>
    <lineage>
        <taxon>Eukaryota</taxon>
        <taxon>Metazoa</taxon>
        <taxon>Ecdysozoa</taxon>
        <taxon>Arthropoda</taxon>
        <taxon>Chelicerata</taxon>
        <taxon>Arachnida</taxon>
        <taxon>Araneae</taxon>
        <taxon>Araneomorphae</taxon>
        <taxon>Entelegynae</taxon>
        <taxon>Araneoidea</taxon>
        <taxon>Araneidae</taxon>
        <taxon>Caerostris</taxon>
    </lineage>
</organism>
<evidence type="ECO:0000259" key="9">
    <source>
        <dbReference type="PROSITE" id="PS50157"/>
    </source>
</evidence>
<feature type="compositionally biased region" description="Basic and acidic residues" evidence="8">
    <location>
        <begin position="539"/>
        <end position="554"/>
    </location>
</feature>
<evidence type="ECO:0000256" key="1">
    <source>
        <dbReference type="ARBA" id="ARBA00004123"/>
    </source>
</evidence>
<dbReference type="EMBL" id="BPLR01006177">
    <property type="protein sequence ID" value="GIY07932.1"/>
    <property type="molecule type" value="Genomic_DNA"/>
</dbReference>
<dbReference type="InterPro" id="IPR043359">
    <property type="entry name" value="GLI-like"/>
</dbReference>
<feature type="region of interest" description="Disordered" evidence="8">
    <location>
        <begin position="359"/>
        <end position="389"/>
    </location>
</feature>
<evidence type="ECO:0000256" key="7">
    <source>
        <dbReference type="PROSITE-ProRule" id="PRU00042"/>
    </source>
</evidence>
<dbReference type="Proteomes" id="UP001054945">
    <property type="component" value="Unassembled WGS sequence"/>
</dbReference>
<name>A0AAV4QI75_CAEEX</name>
<feature type="region of interest" description="Disordered" evidence="8">
    <location>
        <begin position="711"/>
        <end position="744"/>
    </location>
</feature>
<evidence type="ECO:0000256" key="5">
    <source>
        <dbReference type="ARBA" id="ARBA00022833"/>
    </source>
</evidence>
<protein>
    <submittedName>
        <fullName evidence="10">Zinc finger protein GLIS3</fullName>
    </submittedName>
</protein>
<dbReference type="GO" id="GO:0005634">
    <property type="term" value="C:nucleus"/>
    <property type="evidence" value="ECO:0007669"/>
    <property type="project" value="UniProtKB-SubCell"/>
</dbReference>
<keyword evidence="11" id="KW-1185">Reference proteome</keyword>
<feature type="compositionally biased region" description="Polar residues" evidence="8">
    <location>
        <begin position="363"/>
        <end position="376"/>
    </location>
</feature>
<keyword evidence="3" id="KW-0677">Repeat</keyword>
<evidence type="ECO:0000256" key="8">
    <source>
        <dbReference type="SAM" id="MobiDB-lite"/>
    </source>
</evidence>
<reference evidence="10 11" key="1">
    <citation type="submission" date="2021-06" db="EMBL/GenBank/DDBJ databases">
        <title>Caerostris extrusa draft genome.</title>
        <authorList>
            <person name="Kono N."/>
            <person name="Arakawa K."/>
        </authorList>
    </citation>
    <scope>NUCLEOTIDE SEQUENCE [LARGE SCALE GENOMIC DNA]</scope>
</reference>
<dbReference type="GO" id="GO:0000978">
    <property type="term" value="F:RNA polymerase II cis-regulatory region sequence-specific DNA binding"/>
    <property type="evidence" value="ECO:0007669"/>
    <property type="project" value="TreeGrafter"/>
</dbReference>
<proteinExistence type="predicted"/>
<sequence>MRTNAITPQSSVAEAGGQSNLMASDMPSILNDLSMFMIPQNNLAMDSTTLQNVNKTALTTKSTTTTTITASGNSYSNVQYQPKPDSSFGRFSVLPSVTSNTTPHVGGFGDGDNISLLSYTSIPGNAQNSSQMGMYGTSFSPFSVNFHESIPSAFTSSPRYSGRSSYSSRSRNKRALSNSPLSAEGIDLNSIIRMSPTSLVSYINGSRSSSSCVSPGSLGEKTGCYGHLSARNSSSSPHSGSASSGNRRSSSYTPQTGTPGNNSNITSDNSNLSNTCLRNERAKNVFLNMDDSILMMQAMQDLESEVDISSTTSLPYGNHATQNTQMMPEFENLQVLPQDLAAFATEEFMPFIPTSLPPVHTHMQLQPPQPVSNQSLPALGQHQKPPPTYDQHMARKALLQKNSSSDSSQPSNSSSFKALKEIKRWEEIAVLTLKAIECTHVDGYILGINLINVRLQAVKSIFQTGKFENSSQIPHWRKTFYSCTYPGCSKTFSSNSSDRTKHQKTHQDTKPYVCQVAGCDKKYTDPSSLRKHVKKSHPEKKEPDRKKIRGGMEELDPKDLSECLVIQAIKPTVLRDVSPPEPTDSGLGRSPRSSQPGSSSDHYPGLIYSGETLSVNEAVHSSCHTSPSSHHSSPRSQIDSGESLPPNNNSLRVPVLPPIAPPLGQQNYTFPNQIMTNSRNTPSLPRETNSANLSCLTRNFPNPSPNAKLYAGTTPRAASGAHSACSNSMNYKQPDSSSRSTLKS</sequence>
<dbReference type="InterPro" id="IPR036236">
    <property type="entry name" value="Znf_C2H2_sf"/>
</dbReference>
<accession>A0AAV4QI75</accession>
<evidence type="ECO:0000313" key="10">
    <source>
        <dbReference type="EMBL" id="GIY07932.1"/>
    </source>
</evidence>
<feature type="compositionally biased region" description="Low complexity" evidence="8">
    <location>
        <begin position="620"/>
        <end position="636"/>
    </location>
</feature>
<feature type="compositionally biased region" description="Low complexity" evidence="8">
    <location>
        <begin position="156"/>
        <end position="169"/>
    </location>
</feature>
<keyword evidence="2" id="KW-0479">Metal-binding</keyword>
<dbReference type="SMART" id="SM00355">
    <property type="entry name" value="ZnF_C2H2"/>
    <property type="match status" value="2"/>
</dbReference>
<feature type="region of interest" description="Disordered" evidence="8">
    <location>
        <begin position="525"/>
        <end position="554"/>
    </location>
</feature>
<feature type="region of interest" description="Disordered" evidence="8">
    <location>
        <begin position="619"/>
        <end position="655"/>
    </location>
</feature>
<keyword evidence="6" id="KW-0539">Nucleus</keyword>
<feature type="region of interest" description="Disordered" evidence="8">
    <location>
        <begin position="155"/>
        <end position="179"/>
    </location>
</feature>
<gene>
    <name evidence="10" type="primary">GLIS3</name>
    <name evidence="10" type="ORF">CEXT_400071</name>
</gene>
<feature type="compositionally biased region" description="Low complexity" evidence="8">
    <location>
        <begin position="229"/>
        <end position="251"/>
    </location>
</feature>
<dbReference type="Gene3D" id="3.30.160.60">
    <property type="entry name" value="Classic Zinc Finger"/>
    <property type="match status" value="2"/>
</dbReference>
<dbReference type="GO" id="GO:0008270">
    <property type="term" value="F:zinc ion binding"/>
    <property type="evidence" value="ECO:0007669"/>
    <property type="project" value="UniProtKB-KW"/>
</dbReference>
<dbReference type="GO" id="GO:0000981">
    <property type="term" value="F:DNA-binding transcription factor activity, RNA polymerase II-specific"/>
    <property type="evidence" value="ECO:0007669"/>
    <property type="project" value="TreeGrafter"/>
</dbReference>
<feature type="compositionally biased region" description="Polar residues" evidence="8">
    <location>
        <begin position="252"/>
        <end position="273"/>
    </location>
</feature>